<dbReference type="Proteomes" id="UP000192731">
    <property type="component" value="Unassembled WGS sequence"/>
</dbReference>
<comment type="similarity">
    <text evidence="3 11">Belongs to the glycogen phosphorylase family.</text>
</comment>
<dbReference type="AlphaFoldDB" id="A0A1W1VLW2"/>
<dbReference type="PIRSF" id="PIRSF000460">
    <property type="entry name" value="Pprylas_GlgP"/>
    <property type="match status" value="1"/>
</dbReference>
<keyword evidence="5 11" id="KW-0328">Glycosyltransferase</keyword>
<gene>
    <name evidence="12" type="ORF">SAMN00017405_0179</name>
</gene>
<dbReference type="InterPro" id="IPR000811">
    <property type="entry name" value="Glyco_trans_35"/>
</dbReference>
<comment type="catalytic activity">
    <reaction evidence="1 11">
        <text>[(1-&gt;4)-alpha-D-glucosyl](n) + phosphate = [(1-&gt;4)-alpha-D-glucosyl](n-1) + alpha-D-glucose 1-phosphate</text>
        <dbReference type="Rhea" id="RHEA:41732"/>
        <dbReference type="Rhea" id="RHEA-COMP:9584"/>
        <dbReference type="Rhea" id="RHEA-COMP:9586"/>
        <dbReference type="ChEBI" id="CHEBI:15444"/>
        <dbReference type="ChEBI" id="CHEBI:43474"/>
        <dbReference type="ChEBI" id="CHEBI:58601"/>
        <dbReference type="EC" id="2.4.1.1"/>
    </reaction>
</comment>
<dbReference type="PANTHER" id="PTHR11468">
    <property type="entry name" value="GLYCOGEN PHOSPHORYLASE"/>
    <property type="match status" value="1"/>
</dbReference>
<dbReference type="EC" id="2.4.1.1" evidence="11"/>
<dbReference type="FunFam" id="3.40.50.2000:FF:000807">
    <property type="entry name" value="Alpha-glucan phosphorylase 2, cytosolic"/>
    <property type="match status" value="1"/>
</dbReference>
<dbReference type="Gene3D" id="3.40.50.2000">
    <property type="entry name" value="Glycogen Phosphorylase B"/>
    <property type="match status" value="2"/>
</dbReference>
<dbReference type="FunFam" id="3.40.50.2000:FF:000003">
    <property type="entry name" value="Alpha-1,4 glucan phosphorylase"/>
    <property type="match status" value="1"/>
</dbReference>
<proteinExistence type="inferred from homology"/>
<sequence length="721" mass="83135">MAKEALSELDIDLDMIEHIEHDAGLGNGGLGRLAACFLESMASLGIAGHGCGIRYKYGLFEQKIINGFQVELPDNWLKNGNVWEIRKSDKSVVVKFGGNIRIQTTNGKDEFIHENYEPILGVPYDMPVIGYKNEIVNTLRLWSAESEKSDFDLSSFNKGDYQKAVEYKNSVEAISQILYPDDSSYEGKILRLKQQYFFVSSGLQSIVRRYKKKNGSLENFAEKIAVHINDTHPALCVPELMRILIDEEHFGWDEAWDITTNTLSYTNHTILPEALEKWPIDLFKSLLPRIYMIVEEINERFTKSLWDKYPGNWDLISDLAVISNGNIKMVNLAIVGSKYVNGVAKIHTEILKNKVMNNFYNLYPHKFNNKTNGVTHRRFLLKANPKLSNTISDAIGTKWIEKPTELMKLLKFKDDQSFREKIAIAKRYNKSILTKYIKDEYNLVIDETSIFDVHIKRIHAYKRQLMNVFHIMDLYNRLKENPNLDITPRTFIFAGKAAPGYVLAKDIIKLINTLAFKVNNDKLIKDKIKIIFIENYNVTLAEMLIPAADISEQISTASKEASGTGNMKFMMNGALTLGTLDGANVEIKDEVGYENMFIFGLKADEVIHYYDNGGYNAWHVYNHDYRIKKILNQLVDGFFEHEPEEFRLIYDSLLGHNDEFFVLKDFSSYVDTQSLVDEKYRDKQRWNKMCINNIAHSGIFSSDRTISEYAKQIWEINDKWL</sequence>
<dbReference type="STRING" id="656914.SAMN00017405_0179"/>
<evidence type="ECO:0000256" key="4">
    <source>
        <dbReference type="ARBA" id="ARBA00022533"/>
    </source>
</evidence>
<keyword evidence="13" id="KW-1185">Reference proteome</keyword>
<comment type="function">
    <text evidence="9">Phosphorylase is an important allosteric enzyme in carbohydrate metabolism. Enzymes from different sources differ in their regulatory mechanisms and in their natural substrates. However, all known phosphorylases share catalytic and structural properties.</text>
</comment>
<keyword evidence="7 10" id="KW-0663">Pyridoxal phosphate</keyword>
<evidence type="ECO:0000313" key="13">
    <source>
        <dbReference type="Proteomes" id="UP000192731"/>
    </source>
</evidence>
<dbReference type="SUPFAM" id="SSF53756">
    <property type="entry name" value="UDP-Glycosyltransferase/glycogen phosphorylase"/>
    <property type="match status" value="1"/>
</dbReference>
<comment type="cofactor">
    <cofactor evidence="2 11">
        <name>pyridoxal 5'-phosphate</name>
        <dbReference type="ChEBI" id="CHEBI:597326"/>
    </cofactor>
</comment>
<dbReference type="Pfam" id="PF00343">
    <property type="entry name" value="Phosphorylase"/>
    <property type="match status" value="1"/>
</dbReference>
<keyword evidence="4" id="KW-0021">Allosteric enzyme</keyword>
<comment type="function">
    <text evidence="11">Allosteric enzyme that catalyzes the rate-limiting step in glycogen catabolism, the phosphorolytic cleavage of glycogen to produce glucose-1-phosphate, and plays a central role in maintaining cellular and organismal glucose homeostasis.</text>
</comment>
<dbReference type="NCBIfam" id="TIGR02093">
    <property type="entry name" value="P_ylase"/>
    <property type="match status" value="1"/>
</dbReference>
<organism evidence="12 13">
    <name type="scientific">Desulfonispora thiosulfatigenes DSM 11270</name>
    <dbReference type="NCBI Taxonomy" id="656914"/>
    <lineage>
        <taxon>Bacteria</taxon>
        <taxon>Bacillati</taxon>
        <taxon>Bacillota</taxon>
        <taxon>Clostridia</taxon>
        <taxon>Eubacteriales</taxon>
        <taxon>Peptococcaceae</taxon>
        <taxon>Desulfonispora</taxon>
    </lineage>
</organism>
<evidence type="ECO:0000256" key="8">
    <source>
        <dbReference type="ARBA" id="ARBA00023277"/>
    </source>
</evidence>
<dbReference type="PANTHER" id="PTHR11468:SF3">
    <property type="entry name" value="GLYCOGEN PHOSPHORYLASE, LIVER FORM"/>
    <property type="match status" value="1"/>
</dbReference>
<feature type="modified residue" description="N6-(pyridoxal phosphate)lysine" evidence="10">
    <location>
        <position position="568"/>
    </location>
</feature>
<dbReference type="PROSITE" id="PS00102">
    <property type="entry name" value="PHOSPHORYLASE"/>
    <property type="match status" value="1"/>
</dbReference>
<keyword evidence="6 11" id="KW-0808">Transferase</keyword>
<evidence type="ECO:0000256" key="11">
    <source>
        <dbReference type="RuleBase" id="RU000587"/>
    </source>
</evidence>
<evidence type="ECO:0000256" key="2">
    <source>
        <dbReference type="ARBA" id="ARBA00001933"/>
    </source>
</evidence>
<dbReference type="GO" id="GO:0005980">
    <property type="term" value="P:glycogen catabolic process"/>
    <property type="evidence" value="ECO:0007669"/>
    <property type="project" value="TreeGrafter"/>
</dbReference>
<name>A0A1W1VLW2_DESTI</name>
<evidence type="ECO:0000256" key="9">
    <source>
        <dbReference type="ARBA" id="ARBA00025174"/>
    </source>
</evidence>
<evidence type="ECO:0000256" key="1">
    <source>
        <dbReference type="ARBA" id="ARBA00001275"/>
    </source>
</evidence>
<dbReference type="GO" id="GO:0005737">
    <property type="term" value="C:cytoplasm"/>
    <property type="evidence" value="ECO:0007669"/>
    <property type="project" value="TreeGrafter"/>
</dbReference>
<dbReference type="EMBL" id="FWWT01000022">
    <property type="protein sequence ID" value="SMB94283.1"/>
    <property type="molecule type" value="Genomic_DNA"/>
</dbReference>
<dbReference type="InterPro" id="IPR035090">
    <property type="entry name" value="Pyridoxal_P_attach_site"/>
</dbReference>
<evidence type="ECO:0000256" key="7">
    <source>
        <dbReference type="ARBA" id="ARBA00022898"/>
    </source>
</evidence>
<dbReference type="CDD" id="cd04300">
    <property type="entry name" value="GT35_Glycogen_Phosphorylase"/>
    <property type="match status" value="1"/>
</dbReference>
<reference evidence="12 13" key="1">
    <citation type="submission" date="2017-04" db="EMBL/GenBank/DDBJ databases">
        <authorList>
            <person name="Afonso C.L."/>
            <person name="Miller P.J."/>
            <person name="Scott M.A."/>
            <person name="Spackman E."/>
            <person name="Goraichik I."/>
            <person name="Dimitrov K.M."/>
            <person name="Suarez D.L."/>
            <person name="Swayne D.E."/>
        </authorList>
    </citation>
    <scope>NUCLEOTIDE SEQUENCE [LARGE SCALE GENOMIC DNA]</scope>
    <source>
        <strain evidence="12 13">DSM 11270</strain>
    </source>
</reference>
<dbReference type="GO" id="GO:0008184">
    <property type="term" value="F:glycogen phosphorylase activity"/>
    <property type="evidence" value="ECO:0007669"/>
    <property type="project" value="InterPro"/>
</dbReference>
<protein>
    <recommendedName>
        <fullName evidence="11">Alpha-1,4 glucan phosphorylase</fullName>
        <ecNumber evidence="11">2.4.1.1</ecNumber>
    </recommendedName>
</protein>
<evidence type="ECO:0000256" key="5">
    <source>
        <dbReference type="ARBA" id="ARBA00022676"/>
    </source>
</evidence>
<accession>A0A1W1VLW2</accession>
<evidence type="ECO:0000256" key="10">
    <source>
        <dbReference type="PIRSR" id="PIRSR000460-1"/>
    </source>
</evidence>
<keyword evidence="8 11" id="KW-0119">Carbohydrate metabolism</keyword>
<evidence type="ECO:0000256" key="6">
    <source>
        <dbReference type="ARBA" id="ARBA00022679"/>
    </source>
</evidence>
<dbReference type="InterPro" id="IPR011833">
    <property type="entry name" value="Glycg_phsphrylas"/>
</dbReference>
<evidence type="ECO:0000313" key="12">
    <source>
        <dbReference type="EMBL" id="SMB94283.1"/>
    </source>
</evidence>
<evidence type="ECO:0000256" key="3">
    <source>
        <dbReference type="ARBA" id="ARBA00006047"/>
    </source>
</evidence>
<dbReference type="GO" id="GO:0030170">
    <property type="term" value="F:pyridoxal phosphate binding"/>
    <property type="evidence" value="ECO:0007669"/>
    <property type="project" value="InterPro"/>
</dbReference>